<keyword evidence="2" id="KW-1133">Transmembrane helix</keyword>
<dbReference type="Proteomes" id="UP000539111">
    <property type="component" value="Unassembled WGS sequence"/>
</dbReference>
<accession>A0A7Z0D4A1</accession>
<evidence type="ECO:0000313" key="5">
    <source>
        <dbReference type="Proteomes" id="UP000539111"/>
    </source>
</evidence>
<name>A0A7Z0D4A1_9MICO</name>
<keyword evidence="2" id="KW-0812">Transmembrane</keyword>
<gene>
    <name evidence="4" type="ORF">BJY26_002913</name>
</gene>
<dbReference type="EMBL" id="JACBZP010000001">
    <property type="protein sequence ID" value="NYI68607.1"/>
    <property type="molecule type" value="Genomic_DNA"/>
</dbReference>
<evidence type="ECO:0000259" key="3">
    <source>
        <dbReference type="Pfam" id="PF25362"/>
    </source>
</evidence>
<dbReference type="Pfam" id="PF25362">
    <property type="entry name" value="bPH_11"/>
    <property type="match status" value="1"/>
</dbReference>
<feature type="compositionally biased region" description="Low complexity" evidence="1">
    <location>
        <begin position="36"/>
        <end position="49"/>
    </location>
</feature>
<organism evidence="4 5">
    <name type="scientific">Spelaeicoccus albus</name>
    <dbReference type="NCBI Taxonomy" id="1280376"/>
    <lineage>
        <taxon>Bacteria</taxon>
        <taxon>Bacillati</taxon>
        <taxon>Actinomycetota</taxon>
        <taxon>Actinomycetes</taxon>
        <taxon>Micrococcales</taxon>
        <taxon>Brevibacteriaceae</taxon>
        <taxon>Spelaeicoccus</taxon>
    </lineage>
</organism>
<proteinExistence type="predicted"/>
<evidence type="ECO:0000313" key="4">
    <source>
        <dbReference type="EMBL" id="NYI68607.1"/>
    </source>
</evidence>
<sequence length="162" mass="17159">MGKLIGVVVTVVIILLIFALMRRGWTSRRGRQDDIPAPAGVPAAPGEPGTSAEGTYVCTTRAGDWLDRIAVHDLGIRTGAAVEVYAGGIAVRRDGQPDFYIPRSDLRSVSTADGMAGKFVEAGGLVVIGWTLGHTDVDTGFRTRYAADKTTLIESISQLEAS</sequence>
<dbReference type="InterPro" id="IPR057446">
    <property type="entry name" value="PH_bac"/>
</dbReference>
<feature type="transmembrane region" description="Helical" evidence="2">
    <location>
        <begin position="6"/>
        <end position="25"/>
    </location>
</feature>
<feature type="domain" description="PH" evidence="3">
    <location>
        <begin position="38"/>
        <end position="155"/>
    </location>
</feature>
<dbReference type="AlphaFoldDB" id="A0A7Z0D4A1"/>
<dbReference type="RefSeq" id="WP_179428934.1">
    <property type="nucleotide sequence ID" value="NZ_JACBZP010000001.1"/>
</dbReference>
<evidence type="ECO:0000256" key="1">
    <source>
        <dbReference type="SAM" id="MobiDB-lite"/>
    </source>
</evidence>
<evidence type="ECO:0000256" key="2">
    <source>
        <dbReference type="SAM" id="Phobius"/>
    </source>
</evidence>
<keyword evidence="2" id="KW-0472">Membrane</keyword>
<reference evidence="4 5" key="1">
    <citation type="submission" date="2020-07" db="EMBL/GenBank/DDBJ databases">
        <title>Sequencing the genomes of 1000 actinobacteria strains.</title>
        <authorList>
            <person name="Klenk H.-P."/>
        </authorList>
    </citation>
    <scope>NUCLEOTIDE SEQUENCE [LARGE SCALE GENOMIC DNA]</scope>
    <source>
        <strain evidence="4 5">DSM 26341</strain>
    </source>
</reference>
<comment type="caution">
    <text evidence="4">The sequence shown here is derived from an EMBL/GenBank/DDBJ whole genome shotgun (WGS) entry which is preliminary data.</text>
</comment>
<keyword evidence="5" id="KW-1185">Reference proteome</keyword>
<feature type="region of interest" description="Disordered" evidence="1">
    <location>
        <begin position="29"/>
        <end position="53"/>
    </location>
</feature>
<protein>
    <recommendedName>
        <fullName evidence="3">PH domain-containing protein</fullName>
    </recommendedName>
</protein>